<feature type="transmembrane region" description="Helical" evidence="1">
    <location>
        <begin position="6"/>
        <end position="27"/>
    </location>
</feature>
<reference evidence="2 3" key="1">
    <citation type="submission" date="2018-11" db="EMBL/GenBank/DDBJ databases">
        <title>Genomic Encyclopedia of Type Strains, Phase IV (KMG-IV): sequencing the most valuable type-strain genomes for metagenomic binning, comparative biology and taxonomic classification.</title>
        <authorList>
            <person name="Goeker M."/>
        </authorList>
    </citation>
    <scope>NUCLEOTIDE SEQUENCE [LARGE SCALE GENOMIC DNA]</scope>
    <source>
        <strain evidence="2 3">DSM 5900</strain>
    </source>
</reference>
<keyword evidence="3" id="KW-1185">Reference proteome</keyword>
<evidence type="ECO:0000256" key="1">
    <source>
        <dbReference type="SAM" id="Phobius"/>
    </source>
</evidence>
<evidence type="ECO:0000313" key="3">
    <source>
        <dbReference type="Proteomes" id="UP000278222"/>
    </source>
</evidence>
<keyword evidence="1" id="KW-0472">Membrane</keyword>
<gene>
    <name evidence="2" type="ORF">EDC65_3021</name>
</gene>
<dbReference type="Proteomes" id="UP000278222">
    <property type="component" value="Unassembled WGS sequence"/>
</dbReference>
<protein>
    <submittedName>
        <fullName evidence="2">Uncharacterized protein</fullName>
    </submittedName>
</protein>
<dbReference type="AlphaFoldDB" id="A0A3N1LJW0"/>
<dbReference type="EMBL" id="RJKX01000014">
    <property type="protein sequence ID" value="ROP91158.1"/>
    <property type="molecule type" value="Genomic_DNA"/>
</dbReference>
<sequence length="47" mass="5069">MARKLIWIAASVVLVLFVAAIGALLLVDMPAPSKRIEKVIPDAKLAR</sequence>
<accession>A0A3N1LJW0</accession>
<comment type="caution">
    <text evidence="2">The sequence shown here is derived from an EMBL/GenBank/DDBJ whole genome shotgun (WGS) entry which is preliminary data.</text>
</comment>
<keyword evidence="1" id="KW-1133">Transmembrane helix</keyword>
<proteinExistence type="predicted"/>
<organism evidence="2 3">
    <name type="scientific">Stella humosa</name>
    <dbReference type="NCBI Taxonomy" id="94"/>
    <lineage>
        <taxon>Bacteria</taxon>
        <taxon>Pseudomonadati</taxon>
        <taxon>Pseudomonadota</taxon>
        <taxon>Alphaproteobacteria</taxon>
        <taxon>Rhodospirillales</taxon>
        <taxon>Stellaceae</taxon>
        <taxon>Stella</taxon>
    </lineage>
</organism>
<evidence type="ECO:0000313" key="2">
    <source>
        <dbReference type="EMBL" id="ROP91158.1"/>
    </source>
</evidence>
<dbReference type="RefSeq" id="WP_170216520.1">
    <property type="nucleotide sequence ID" value="NZ_AP019700.1"/>
</dbReference>
<keyword evidence="1" id="KW-0812">Transmembrane</keyword>
<name>A0A3N1LJW0_9PROT</name>